<name>A0A9N9H4M3_9GLOM</name>
<evidence type="ECO:0000313" key="1">
    <source>
        <dbReference type="EMBL" id="CAG8648508.1"/>
    </source>
</evidence>
<proteinExistence type="predicted"/>
<dbReference type="EMBL" id="CAJVPY010005696">
    <property type="protein sequence ID" value="CAG8648508.1"/>
    <property type="molecule type" value="Genomic_DNA"/>
</dbReference>
<evidence type="ECO:0000313" key="2">
    <source>
        <dbReference type="Proteomes" id="UP000789405"/>
    </source>
</evidence>
<keyword evidence="2" id="KW-1185">Reference proteome</keyword>
<dbReference type="AlphaFoldDB" id="A0A9N9H4M3"/>
<accession>A0A9N9H4M3</accession>
<protein>
    <submittedName>
        <fullName evidence="1">12771_t:CDS:1</fullName>
    </submittedName>
</protein>
<organism evidence="1 2">
    <name type="scientific">Dentiscutata erythropus</name>
    <dbReference type="NCBI Taxonomy" id="1348616"/>
    <lineage>
        <taxon>Eukaryota</taxon>
        <taxon>Fungi</taxon>
        <taxon>Fungi incertae sedis</taxon>
        <taxon>Mucoromycota</taxon>
        <taxon>Glomeromycotina</taxon>
        <taxon>Glomeromycetes</taxon>
        <taxon>Diversisporales</taxon>
        <taxon>Gigasporaceae</taxon>
        <taxon>Dentiscutata</taxon>
    </lineage>
</organism>
<sequence length="99" mass="11930">FKDQKKEYPTCRIKITQEPVLSFVIKDIIDYFIKIKSSDEERHLKKRFQEFKAISNPWGNLFHNSNTKTKTKNNYYEEYDNYDTSDSFIDDGKITEDDM</sequence>
<comment type="caution">
    <text evidence="1">The sequence shown here is derived from an EMBL/GenBank/DDBJ whole genome shotgun (WGS) entry which is preliminary data.</text>
</comment>
<dbReference type="Proteomes" id="UP000789405">
    <property type="component" value="Unassembled WGS sequence"/>
</dbReference>
<feature type="non-terminal residue" evidence="1">
    <location>
        <position position="1"/>
    </location>
</feature>
<reference evidence="1" key="1">
    <citation type="submission" date="2021-06" db="EMBL/GenBank/DDBJ databases">
        <authorList>
            <person name="Kallberg Y."/>
            <person name="Tangrot J."/>
            <person name="Rosling A."/>
        </authorList>
    </citation>
    <scope>NUCLEOTIDE SEQUENCE</scope>
    <source>
        <strain evidence="1">MA453B</strain>
    </source>
</reference>
<gene>
    <name evidence="1" type="ORF">DERYTH_LOCUS10052</name>
</gene>